<evidence type="ECO:0000256" key="1">
    <source>
        <dbReference type="SAM" id="Phobius"/>
    </source>
</evidence>
<comment type="caution">
    <text evidence="3">The sequence shown here is derived from an EMBL/GenBank/DDBJ whole genome shotgun (WGS) entry which is preliminary data.</text>
</comment>
<sequence>MTFRNRPLARLGAAALLASGAFTALGTPAFAEGAKTDLSIDVAGTRVAAGAEGKVGFVKLGNKGDTTPTDVKILVDLSKLDQDTAEVAVLGQSCAEDPAKHVWTCSLTAEEIPAPGATVDLPLISAKKDPAKSAPYSAPVTFTVVTPEDDDKSNNSKTATVEFADKGGVDLGVLVPDVSSQLSWVDGDIKEQKPVLNPGDETTVVAALFNQGDQIAAGVGLKLTLPKGVTLSQNLEDCAISADRRSADCQDSEIQINPQDDLYGVFKVKVAADLKAPVTLSGGNVTVAALGAADPTAKRLAKSATTKLPSYLTNDRPAGVPTDIDPSDNSDGFSVLLAAVGNGGAGGGEGDDDGGLPVTGPQAGLIGGVGAAVLAAGGVLFMMARRRRVVLVVPGDEKPSA</sequence>
<dbReference type="Proteomes" id="UP001589894">
    <property type="component" value="Unassembled WGS sequence"/>
</dbReference>
<evidence type="ECO:0000256" key="2">
    <source>
        <dbReference type="SAM" id="SignalP"/>
    </source>
</evidence>
<evidence type="ECO:0000313" key="4">
    <source>
        <dbReference type="Proteomes" id="UP001589894"/>
    </source>
</evidence>
<keyword evidence="1" id="KW-0472">Membrane</keyword>
<keyword evidence="1" id="KW-1133">Transmembrane helix</keyword>
<feature type="chain" id="PRO_5045808877" evidence="2">
    <location>
        <begin position="32"/>
        <end position="401"/>
    </location>
</feature>
<keyword evidence="2" id="KW-0732">Signal</keyword>
<keyword evidence="1" id="KW-0812">Transmembrane</keyword>
<organism evidence="3 4">
    <name type="scientific">Plantactinospora siamensis</name>
    <dbReference type="NCBI Taxonomy" id="555372"/>
    <lineage>
        <taxon>Bacteria</taxon>
        <taxon>Bacillati</taxon>
        <taxon>Actinomycetota</taxon>
        <taxon>Actinomycetes</taxon>
        <taxon>Micromonosporales</taxon>
        <taxon>Micromonosporaceae</taxon>
        <taxon>Plantactinospora</taxon>
    </lineage>
</organism>
<name>A0ABV6NRR9_9ACTN</name>
<gene>
    <name evidence="3" type="ORF">ACFFHU_04755</name>
</gene>
<dbReference type="EMBL" id="JBHLUE010000002">
    <property type="protein sequence ID" value="MFC0563477.1"/>
    <property type="molecule type" value="Genomic_DNA"/>
</dbReference>
<proteinExistence type="predicted"/>
<feature type="signal peptide" evidence="2">
    <location>
        <begin position="1"/>
        <end position="31"/>
    </location>
</feature>
<reference evidence="3 4" key="1">
    <citation type="submission" date="2024-09" db="EMBL/GenBank/DDBJ databases">
        <authorList>
            <person name="Sun Q."/>
            <person name="Mori K."/>
        </authorList>
    </citation>
    <scope>NUCLEOTIDE SEQUENCE [LARGE SCALE GENOMIC DNA]</scope>
    <source>
        <strain evidence="3 4">TBRC 2205</strain>
    </source>
</reference>
<accession>A0ABV6NRR9</accession>
<feature type="transmembrane region" description="Helical" evidence="1">
    <location>
        <begin position="363"/>
        <end position="384"/>
    </location>
</feature>
<protein>
    <submittedName>
        <fullName evidence="3">Cell wall anchor protein</fullName>
    </submittedName>
</protein>
<dbReference type="RefSeq" id="WP_377336004.1">
    <property type="nucleotide sequence ID" value="NZ_JBHLUE010000002.1"/>
</dbReference>
<keyword evidence="4" id="KW-1185">Reference proteome</keyword>
<evidence type="ECO:0000313" key="3">
    <source>
        <dbReference type="EMBL" id="MFC0563477.1"/>
    </source>
</evidence>